<dbReference type="Gene3D" id="2.60.40.3120">
    <property type="match status" value="1"/>
</dbReference>
<dbReference type="Pfam" id="PF00246">
    <property type="entry name" value="Peptidase_M14"/>
    <property type="match status" value="1"/>
</dbReference>
<comment type="catalytic activity">
    <reaction evidence="10">
        <text>C-terminal L-alpha-aminoacyl-L-glutamyl-L-glutamyl-[tubulin] + H2O = C-terminal L-alpha-aminoacyl-L-glutamyl-[tubulin] + L-glutamate</text>
        <dbReference type="Rhea" id="RHEA:63792"/>
        <dbReference type="Rhea" id="RHEA-COMP:16435"/>
        <dbReference type="Rhea" id="RHEA-COMP:16436"/>
        <dbReference type="ChEBI" id="CHEBI:15377"/>
        <dbReference type="ChEBI" id="CHEBI:29985"/>
        <dbReference type="ChEBI" id="CHEBI:149555"/>
        <dbReference type="ChEBI" id="CHEBI:149556"/>
        <dbReference type="EC" id="3.4.17.24"/>
    </reaction>
    <physiologicalReaction direction="left-to-right" evidence="10">
        <dbReference type="Rhea" id="RHEA:63793"/>
    </physiologicalReaction>
</comment>
<keyword evidence="7" id="KW-0378">Hydrolase</keyword>
<feature type="compositionally biased region" description="Basic and acidic residues" evidence="14">
    <location>
        <begin position="329"/>
        <end position="344"/>
    </location>
</feature>
<keyword evidence="8" id="KW-0862">Zinc</keyword>
<dbReference type="InterPro" id="IPR016024">
    <property type="entry name" value="ARM-type_fold"/>
</dbReference>
<sequence>EVGVFPFQSSCDKDVILNILSVLTDLLSLGTGRRIHYVISKGGSEALLQALISAAQTELPDYSILLPLLRLLARIGQQDRKFGMKVQKAEATDVILSLTRQNLGHHLNLIHCLWVLRVCASNVAAGTTLGINGAMELLFKVITPYSKRHVRTVRVEFILFSFISESNSRQAVSRGYLGGLLRLYQDWHQNDVSNNYIYIRRGLLLCLKHITNIQLGRETFLGSRGMEILFTSVQDCLSCKNLDPIVTTVTQILRKCHPKEPLPLVTVRSSYSFPLPGNIKTECPCMGSEGKLLKGEFDDNESDSEEDVEKDLNKDDVESKEEDYDLETDVNKLRSRPELDRPEVELGQYEAMCPELSHNFQELDSESEEEKKSEDRTENLSSSPCHFIPSSNSVKDPNCRWRTQSATEAGSDPGEKVFKVPLQSSTKKEKRSRSLINEKREIVEAVQNANSYEEDPTKSHIFSLCPLPKEAAWYKNIFNPECEASIDPTSGLRLETSEIMTNLLEEHQGNIPFHSPHFYIARAKCTKSIPAYRDLAFPDFWGHQSPPYSKPMLERQSGAQRNKVLDDIRRLIQPGDLIGRTVFDLDEPSHSSPGAPDCLTFFSKFESGNLRKAIQVREFEYDLIMNADLNTNQHHQWFYFGVRGMKLAVPYRFNIINCEKLNSQFNYGMQLVMYSVKEALQGRPCWLRAGHDISYYKNHYHCSAVAGGVARGRCYYTLTFSIKFPHKDDVCYLAYHYPYTYSAMMSHLDILEQSRNPKKIYWRQQVLCQTLGGNPCPLLTITAMPESKESDDLEQFCNRPYVFLMARVHPGESNASWVMKGTLEFLVSSDPIADLLRKCFIFKIVPMLNPDGVINGNHRCSLSGDDLNRQWLTPSSQLHPTIYHTKGLLYYLRSIGRAPLVFCDYHGHSQKKNVFLYGCSIKETLWQAGCVVDTAVITEDVGYRTLPKILDKVAPAFVMNSCSFLVEKSRESTARVVVWQEMGVLRSYTMESTYCGCSHGLYKVSTSFK</sequence>
<gene>
    <name evidence="16" type="primary">Agbl1</name>
    <name evidence="16" type="ORF">ODOGUJ_R08674</name>
</gene>
<dbReference type="GO" id="GO:0006508">
    <property type="term" value="P:proteolysis"/>
    <property type="evidence" value="ECO:0007669"/>
    <property type="project" value="UniProtKB-KW"/>
</dbReference>
<evidence type="ECO:0000313" key="17">
    <source>
        <dbReference type="Proteomes" id="UP000522663"/>
    </source>
</evidence>
<evidence type="ECO:0000313" key="16">
    <source>
        <dbReference type="EMBL" id="NXJ05466.1"/>
    </source>
</evidence>
<evidence type="ECO:0000256" key="10">
    <source>
        <dbReference type="ARBA" id="ARBA00024524"/>
    </source>
</evidence>
<comment type="catalytic activity">
    <reaction evidence="12">
        <text>(L-glutamyl)(n+1)-gamma-L-glutamyl-L-glutamyl-[protein] + H2O = (L-glutamyl)(n)-gamma-L-glutamyl-L-glutamyl-[protein] + L-glutamate</text>
        <dbReference type="Rhea" id="RHEA:60004"/>
        <dbReference type="Rhea" id="RHEA-COMP:15519"/>
        <dbReference type="Rhea" id="RHEA-COMP:15675"/>
        <dbReference type="ChEBI" id="CHEBI:15377"/>
        <dbReference type="ChEBI" id="CHEBI:29985"/>
        <dbReference type="ChEBI" id="CHEBI:143623"/>
    </reaction>
    <physiologicalReaction direction="left-to-right" evidence="12">
        <dbReference type="Rhea" id="RHEA:60005"/>
    </physiologicalReaction>
</comment>
<dbReference type="GO" id="GO:0008270">
    <property type="term" value="F:zinc ion binding"/>
    <property type="evidence" value="ECO:0007669"/>
    <property type="project" value="InterPro"/>
</dbReference>
<feature type="compositionally biased region" description="Polar residues" evidence="14">
    <location>
        <begin position="379"/>
        <end position="408"/>
    </location>
</feature>
<evidence type="ECO:0000256" key="7">
    <source>
        <dbReference type="ARBA" id="ARBA00022801"/>
    </source>
</evidence>
<evidence type="ECO:0000256" key="14">
    <source>
        <dbReference type="SAM" id="MobiDB-lite"/>
    </source>
</evidence>
<dbReference type="PANTHER" id="PTHR12756:SF5">
    <property type="entry name" value="CYTOSOLIC CARBOXYPEPTIDASE 4"/>
    <property type="match status" value="1"/>
</dbReference>
<comment type="similarity">
    <text evidence="3 13">Belongs to the peptidase M14 family.</text>
</comment>
<dbReference type="EC" id="3.4.17.24" evidence="11"/>
<dbReference type="Pfam" id="PF25571">
    <property type="entry name" value="TPR_CCP1_N"/>
    <property type="match status" value="1"/>
</dbReference>
<comment type="subcellular location">
    <subcellularLocation>
        <location evidence="2">Cytoplasm</location>
        <location evidence="2">Cytosol</location>
    </subcellularLocation>
</comment>
<name>A0A7K9Y636_9GALL</name>
<dbReference type="OrthoDB" id="10253041at2759"/>
<dbReference type="EMBL" id="VXAB01002466">
    <property type="protein sequence ID" value="NXJ05466.1"/>
    <property type="molecule type" value="Genomic_DNA"/>
</dbReference>
<dbReference type="Proteomes" id="UP000522663">
    <property type="component" value="Unassembled WGS sequence"/>
</dbReference>
<evidence type="ECO:0000256" key="3">
    <source>
        <dbReference type="ARBA" id="ARBA00005988"/>
    </source>
</evidence>
<comment type="caution">
    <text evidence="16">The sequence shown here is derived from an EMBL/GenBank/DDBJ whole genome shotgun (WGS) entry which is preliminary data.</text>
</comment>
<evidence type="ECO:0000259" key="15">
    <source>
        <dbReference type="PROSITE" id="PS52035"/>
    </source>
</evidence>
<evidence type="ECO:0000256" key="5">
    <source>
        <dbReference type="ARBA" id="ARBA00022670"/>
    </source>
</evidence>
<dbReference type="SUPFAM" id="SSF48371">
    <property type="entry name" value="ARM repeat"/>
    <property type="match status" value="1"/>
</dbReference>
<keyword evidence="9" id="KW-0482">Metalloprotease</keyword>
<feature type="region of interest" description="Disordered" evidence="14">
    <location>
        <begin position="294"/>
        <end position="344"/>
    </location>
</feature>
<evidence type="ECO:0000256" key="4">
    <source>
        <dbReference type="ARBA" id="ARBA00022645"/>
    </source>
</evidence>
<reference evidence="16 17" key="1">
    <citation type="submission" date="2019-09" db="EMBL/GenBank/DDBJ databases">
        <title>Bird 10,000 Genomes (B10K) Project - Family phase.</title>
        <authorList>
            <person name="Zhang G."/>
        </authorList>
    </citation>
    <scope>NUCLEOTIDE SEQUENCE [LARGE SCALE GENOMIC DNA]</scope>
    <source>
        <strain evidence="16">B10K-DU-001-53</strain>
        <tissue evidence="16">Muscle</tissue>
    </source>
</reference>
<evidence type="ECO:0000256" key="6">
    <source>
        <dbReference type="ARBA" id="ARBA00022723"/>
    </source>
</evidence>
<dbReference type="InterPro" id="IPR050821">
    <property type="entry name" value="Cytosolic_carboxypeptidase"/>
</dbReference>
<proteinExistence type="inferred from homology"/>
<dbReference type="PROSITE" id="PS52035">
    <property type="entry name" value="PEPTIDASE_M14"/>
    <property type="match status" value="1"/>
</dbReference>
<dbReference type="GO" id="GO:0005829">
    <property type="term" value="C:cytosol"/>
    <property type="evidence" value="ECO:0007669"/>
    <property type="project" value="UniProtKB-SubCell"/>
</dbReference>
<organism evidence="16 17">
    <name type="scientific">Odontophorus gujanensis</name>
    <name type="common">marbled wood quail</name>
    <dbReference type="NCBI Taxonomy" id="886794"/>
    <lineage>
        <taxon>Eukaryota</taxon>
        <taxon>Metazoa</taxon>
        <taxon>Chordata</taxon>
        <taxon>Craniata</taxon>
        <taxon>Vertebrata</taxon>
        <taxon>Euteleostomi</taxon>
        <taxon>Archelosauria</taxon>
        <taxon>Archosauria</taxon>
        <taxon>Dinosauria</taxon>
        <taxon>Saurischia</taxon>
        <taxon>Theropoda</taxon>
        <taxon>Coelurosauria</taxon>
        <taxon>Aves</taxon>
        <taxon>Neognathae</taxon>
        <taxon>Galloanserae</taxon>
        <taxon>Galliformes</taxon>
        <taxon>Odontophoridae</taxon>
        <taxon>Odontophorus</taxon>
    </lineage>
</organism>
<dbReference type="Gene3D" id="1.25.10.10">
    <property type="entry name" value="Leucine-rich Repeat Variant"/>
    <property type="match status" value="1"/>
</dbReference>
<feature type="compositionally biased region" description="Acidic residues" evidence="14">
    <location>
        <begin position="298"/>
        <end position="309"/>
    </location>
</feature>
<dbReference type="InterPro" id="IPR040626">
    <property type="entry name" value="Pepdidase_M14_N"/>
</dbReference>
<evidence type="ECO:0000256" key="8">
    <source>
        <dbReference type="ARBA" id="ARBA00022833"/>
    </source>
</evidence>
<evidence type="ECO:0000256" key="13">
    <source>
        <dbReference type="PROSITE-ProRule" id="PRU01379"/>
    </source>
</evidence>
<dbReference type="FunFam" id="2.60.40.3120:FF:000001">
    <property type="entry name" value="cytosolic carboxypeptidase 1 isoform X1"/>
    <property type="match status" value="1"/>
</dbReference>
<dbReference type="InterPro" id="IPR000834">
    <property type="entry name" value="Peptidase_M14"/>
</dbReference>
<keyword evidence="5" id="KW-0645">Protease</keyword>
<keyword evidence="17" id="KW-1185">Reference proteome</keyword>
<feature type="active site" description="Proton donor/acceptor" evidence="13">
    <location>
        <position position="991"/>
    </location>
</feature>
<dbReference type="GO" id="GO:0004181">
    <property type="term" value="F:metallocarboxypeptidase activity"/>
    <property type="evidence" value="ECO:0007669"/>
    <property type="project" value="InterPro"/>
</dbReference>
<keyword evidence="6" id="KW-0479">Metal-binding</keyword>
<accession>A0A7K9Y636</accession>
<feature type="non-terminal residue" evidence="16">
    <location>
        <position position="1009"/>
    </location>
</feature>
<protein>
    <recommendedName>
        <fullName evidence="11">tubulin-glutamate carboxypeptidase</fullName>
        <ecNumber evidence="11">3.4.17.24</ecNumber>
    </recommendedName>
</protein>
<dbReference type="PANTHER" id="PTHR12756">
    <property type="entry name" value="CYTOSOLIC CARBOXYPEPTIDASE"/>
    <property type="match status" value="1"/>
</dbReference>
<feature type="compositionally biased region" description="Basic and acidic residues" evidence="14">
    <location>
        <begin position="369"/>
        <end position="378"/>
    </location>
</feature>
<dbReference type="SUPFAM" id="SSF53187">
    <property type="entry name" value="Zn-dependent exopeptidases"/>
    <property type="match status" value="1"/>
</dbReference>
<evidence type="ECO:0000256" key="9">
    <source>
        <dbReference type="ARBA" id="ARBA00023049"/>
    </source>
</evidence>
<dbReference type="InterPro" id="IPR011989">
    <property type="entry name" value="ARM-like"/>
</dbReference>
<evidence type="ECO:0000256" key="12">
    <source>
        <dbReference type="ARBA" id="ARBA00029302"/>
    </source>
</evidence>
<evidence type="ECO:0000256" key="11">
    <source>
        <dbReference type="ARBA" id="ARBA00026108"/>
    </source>
</evidence>
<dbReference type="AlphaFoldDB" id="A0A7K9Y636"/>
<keyword evidence="4 16" id="KW-0121">Carboxypeptidase</keyword>
<comment type="cofactor">
    <cofactor evidence="1">
        <name>Zn(2+)</name>
        <dbReference type="ChEBI" id="CHEBI:29105"/>
    </cofactor>
</comment>
<dbReference type="Pfam" id="PF18027">
    <property type="entry name" value="Pepdidase_M14_N"/>
    <property type="match status" value="1"/>
</dbReference>
<evidence type="ECO:0000256" key="1">
    <source>
        <dbReference type="ARBA" id="ARBA00001947"/>
    </source>
</evidence>
<feature type="compositionally biased region" description="Acidic residues" evidence="14">
    <location>
        <begin position="318"/>
        <end position="328"/>
    </location>
</feature>
<dbReference type="Gene3D" id="3.40.630.10">
    <property type="entry name" value="Zn peptidases"/>
    <property type="match status" value="1"/>
</dbReference>
<feature type="domain" description="Peptidase M14" evidence="15">
    <location>
        <begin position="737"/>
        <end position="1009"/>
    </location>
</feature>
<feature type="region of interest" description="Disordered" evidence="14">
    <location>
        <begin position="361"/>
        <end position="417"/>
    </location>
</feature>
<feature type="non-terminal residue" evidence="16">
    <location>
        <position position="1"/>
    </location>
</feature>
<evidence type="ECO:0000256" key="2">
    <source>
        <dbReference type="ARBA" id="ARBA00004514"/>
    </source>
</evidence>